<dbReference type="InterPro" id="IPR015424">
    <property type="entry name" value="PyrdxlP-dep_Trfase"/>
</dbReference>
<protein>
    <submittedName>
        <fullName evidence="5">dTDP-4-amino-4,6-dideoxygalactose transaminase</fullName>
    </submittedName>
</protein>
<dbReference type="Gene3D" id="3.40.640.10">
    <property type="entry name" value="Type I PLP-dependent aspartate aminotransferase-like (Major domain)"/>
    <property type="match status" value="1"/>
</dbReference>
<accession>A0A1C4YJZ0</accession>
<dbReference type="EMBL" id="FMCT01000006">
    <property type="protein sequence ID" value="SCF20997.1"/>
    <property type="molecule type" value="Genomic_DNA"/>
</dbReference>
<dbReference type="PANTHER" id="PTHR30244">
    <property type="entry name" value="TRANSAMINASE"/>
    <property type="match status" value="1"/>
</dbReference>
<dbReference type="PANTHER" id="PTHR30244:SF34">
    <property type="entry name" value="DTDP-4-AMINO-4,6-DIDEOXYGALACTOSE TRANSAMINASE"/>
    <property type="match status" value="1"/>
</dbReference>
<reference evidence="6" key="1">
    <citation type="submission" date="2016-06" db="EMBL/GenBank/DDBJ databases">
        <authorList>
            <person name="Varghese N."/>
            <person name="Submissions Spin"/>
        </authorList>
    </citation>
    <scope>NUCLEOTIDE SEQUENCE [LARGE SCALE GENOMIC DNA]</scope>
    <source>
        <strain evidence="6">DSM 43168</strain>
    </source>
</reference>
<feature type="active site" description="Proton acceptor" evidence="2">
    <location>
        <position position="192"/>
    </location>
</feature>
<dbReference type="Proteomes" id="UP000183585">
    <property type="component" value="Unassembled WGS sequence"/>
</dbReference>
<dbReference type="AlphaFoldDB" id="A0A1C4YJZ0"/>
<evidence type="ECO:0000256" key="4">
    <source>
        <dbReference type="RuleBase" id="RU004508"/>
    </source>
</evidence>
<name>A0A1C4YJZ0_9ACTN</name>
<dbReference type="GO" id="GO:0030170">
    <property type="term" value="F:pyridoxal phosphate binding"/>
    <property type="evidence" value="ECO:0007669"/>
    <property type="project" value="TreeGrafter"/>
</dbReference>
<proteinExistence type="inferred from homology"/>
<sequence>MTAAAGTATDAAVRLADPVIGQEEIDAVVAVLRSGWLSAGPVTEAFEQEFAAAHDAPQAVAVSSGTAALHLAVAALDLGPGDEVIIPALGFVAAAEVVALHRATPVFADVRAAGDPVLTAAEVERLITPRTRAVITVHYAGYQADIAALAQLCRAGRLRLIEDSAHAPGVCVAGRMLGTWGDVGCFSFHATKNVTAGEGGMVLARDPALLDRIRRMRSHSIGTSPQQRMTGGSGGYDVADLGLNYRPTDLTSAIGRVQLGRLGVDRRIRRALTAGYRDLLGALPGLVVPFADRGAEDSAHHLMPVVLPAGTDRGPVRAALLAAGVQTSVHYPPMHRLSYYAGAAGPLPVTDAIADRLLSLPLHRGMGEDDVRRVVHTLAAALRTPAREG</sequence>
<dbReference type="RefSeq" id="WP_074475140.1">
    <property type="nucleotide sequence ID" value="NZ_FMCT01000006.1"/>
</dbReference>
<evidence type="ECO:0000256" key="2">
    <source>
        <dbReference type="PIRSR" id="PIRSR000390-1"/>
    </source>
</evidence>
<dbReference type="SUPFAM" id="SSF53383">
    <property type="entry name" value="PLP-dependent transferases"/>
    <property type="match status" value="1"/>
</dbReference>
<dbReference type="InterPro" id="IPR015422">
    <property type="entry name" value="PyrdxlP-dep_Trfase_small"/>
</dbReference>
<evidence type="ECO:0000313" key="6">
    <source>
        <dbReference type="Proteomes" id="UP000183585"/>
    </source>
</evidence>
<dbReference type="GO" id="GO:0008483">
    <property type="term" value="F:transaminase activity"/>
    <property type="evidence" value="ECO:0007669"/>
    <property type="project" value="TreeGrafter"/>
</dbReference>
<dbReference type="Gene3D" id="3.90.1150.10">
    <property type="entry name" value="Aspartate Aminotransferase, domain 1"/>
    <property type="match status" value="1"/>
</dbReference>
<evidence type="ECO:0000256" key="1">
    <source>
        <dbReference type="ARBA" id="ARBA00001933"/>
    </source>
</evidence>
<dbReference type="CDD" id="cd00616">
    <property type="entry name" value="AHBA_syn"/>
    <property type="match status" value="1"/>
</dbReference>
<dbReference type="InterPro" id="IPR015421">
    <property type="entry name" value="PyrdxlP-dep_Trfase_major"/>
</dbReference>
<keyword evidence="6" id="KW-1185">Reference proteome</keyword>
<gene>
    <name evidence="5" type="ORF">GA0070563_106194</name>
</gene>
<keyword evidence="3 4" id="KW-0663">Pyridoxal phosphate</keyword>
<organism evidence="5 6">
    <name type="scientific">Micromonospora carbonacea</name>
    <dbReference type="NCBI Taxonomy" id="47853"/>
    <lineage>
        <taxon>Bacteria</taxon>
        <taxon>Bacillati</taxon>
        <taxon>Actinomycetota</taxon>
        <taxon>Actinomycetes</taxon>
        <taxon>Micromonosporales</taxon>
        <taxon>Micromonosporaceae</taxon>
        <taxon>Micromonospora</taxon>
    </lineage>
</organism>
<comment type="similarity">
    <text evidence="4">Belongs to the DegT/DnrJ/EryC1 family.</text>
</comment>
<evidence type="ECO:0000313" key="5">
    <source>
        <dbReference type="EMBL" id="SCF20997.1"/>
    </source>
</evidence>
<evidence type="ECO:0000256" key="3">
    <source>
        <dbReference type="PIRSR" id="PIRSR000390-2"/>
    </source>
</evidence>
<comment type="cofactor">
    <cofactor evidence="1">
        <name>pyridoxal 5'-phosphate</name>
        <dbReference type="ChEBI" id="CHEBI:597326"/>
    </cofactor>
</comment>
<dbReference type="Pfam" id="PF01041">
    <property type="entry name" value="DegT_DnrJ_EryC1"/>
    <property type="match status" value="1"/>
</dbReference>
<dbReference type="PIRSF" id="PIRSF000390">
    <property type="entry name" value="PLP_StrS"/>
    <property type="match status" value="1"/>
</dbReference>
<feature type="modified residue" description="N6-(pyridoxal phosphate)lysine" evidence="3">
    <location>
        <position position="192"/>
    </location>
</feature>
<dbReference type="InterPro" id="IPR000653">
    <property type="entry name" value="DegT/StrS_aminotransferase"/>
</dbReference>
<dbReference type="GO" id="GO:0000271">
    <property type="term" value="P:polysaccharide biosynthetic process"/>
    <property type="evidence" value="ECO:0007669"/>
    <property type="project" value="TreeGrafter"/>
</dbReference>